<evidence type="ECO:0000259" key="8">
    <source>
        <dbReference type="SMART" id="SM00563"/>
    </source>
</evidence>
<evidence type="ECO:0000256" key="7">
    <source>
        <dbReference type="SAM" id="Phobius"/>
    </source>
</evidence>
<dbReference type="InterPro" id="IPR002123">
    <property type="entry name" value="Plipid/glycerol_acylTrfase"/>
</dbReference>
<dbReference type="SMART" id="SM00563">
    <property type="entry name" value="PlsC"/>
    <property type="match status" value="1"/>
</dbReference>
<proteinExistence type="predicted"/>
<protein>
    <submittedName>
        <fullName evidence="9">MFS transporter</fullName>
    </submittedName>
</protein>
<keyword evidence="5 7" id="KW-1133">Transmembrane helix</keyword>
<feature type="transmembrane region" description="Helical" evidence="7">
    <location>
        <begin position="266"/>
        <end position="285"/>
    </location>
</feature>
<sequence>MSQPNQFSLLMQRRFAPFFWTQFLGALNDNLFKTALVVIITYDALSWTDLSPALITNLIPGLFILPYVLFSATAGQLAEKYEKGALTRLVKWLELGIMTVAALGWFTHTLWLLVLGVVGMGVHSTLFGPVKYAYLPQQLQPEELMGGNGVTEMGTFVGILLGEIFGALLVVQQPHGIAYEALATLAVAALGLVASYRIPYSPAPVPELKVSWNFVGESVRNISYSRKNRVVFLAMLGNSWFWFYGALVLAQFPVFAKDYLLGDHSVFVLLLTVFSLGVGCGSLLCERLSGRKVEIGLVPFGAIGLTLFGADLYFASRGIHTTLAAAATSAAQFDALALLHQPGVPHILADVLLIGLFGGFYIVPLFALIQTRCEPSHLSRTIAGMNILNALFMVTAAGVAILLLGQGYTIPQLFLVTALLNALVALYIFSLVPEFLMRFLAWLLIQTVHRVRSVDAERIPVDGAAVLVCNHVSYVDAIVIMAASPRPIRFVMDHQIFRTPLLGWVFRTARAIPIASAKEDPWLMEKAFVDIAQALHEGDLVCIFPEGQLTRTGEINPFRTGVSKIVERSKVPVIPMALRGLWGHLLSRSADNVLERAFRSGLRSRLELAVGEAVAPQDVTPEHLQQLVLRLRGDWK</sequence>
<name>A0ABW9VSI3_9BURK</name>
<accession>A0ABW9VSI3</accession>
<evidence type="ECO:0000256" key="1">
    <source>
        <dbReference type="ARBA" id="ARBA00004651"/>
    </source>
</evidence>
<feature type="transmembrane region" description="Helical" evidence="7">
    <location>
        <begin position="410"/>
        <end position="429"/>
    </location>
</feature>
<dbReference type="EMBL" id="WWCM01000022">
    <property type="protein sequence ID" value="MYM41799.1"/>
    <property type="molecule type" value="Genomic_DNA"/>
</dbReference>
<organism evidence="9 10">
    <name type="scientific">Duganella qianjiadongensis</name>
    <dbReference type="NCBI Taxonomy" id="2692176"/>
    <lineage>
        <taxon>Bacteria</taxon>
        <taxon>Pseudomonadati</taxon>
        <taxon>Pseudomonadota</taxon>
        <taxon>Betaproteobacteria</taxon>
        <taxon>Burkholderiales</taxon>
        <taxon>Oxalobacteraceae</taxon>
        <taxon>Telluria group</taxon>
        <taxon>Duganella</taxon>
    </lineage>
</organism>
<feature type="transmembrane region" description="Helical" evidence="7">
    <location>
        <begin position="54"/>
        <end position="77"/>
    </location>
</feature>
<comment type="caution">
    <text evidence="9">The sequence shown here is derived from an EMBL/GenBank/DDBJ whole genome shotgun (WGS) entry which is preliminary data.</text>
</comment>
<keyword evidence="4 7" id="KW-0812">Transmembrane</keyword>
<keyword evidence="2" id="KW-0813">Transport</keyword>
<dbReference type="RefSeq" id="WP_161041059.1">
    <property type="nucleotide sequence ID" value="NZ_WWCM01000022.1"/>
</dbReference>
<evidence type="ECO:0000256" key="3">
    <source>
        <dbReference type="ARBA" id="ARBA00022475"/>
    </source>
</evidence>
<feature type="transmembrane region" description="Helical" evidence="7">
    <location>
        <begin position="153"/>
        <end position="171"/>
    </location>
</feature>
<dbReference type="PANTHER" id="PTHR43266">
    <property type="entry name" value="MACROLIDE-EFFLUX PROTEIN"/>
    <property type="match status" value="1"/>
</dbReference>
<evidence type="ECO:0000313" key="9">
    <source>
        <dbReference type="EMBL" id="MYM41799.1"/>
    </source>
</evidence>
<evidence type="ECO:0000256" key="6">
    <source>
        <dbReference type="ARBA" id="ARBA00023136"/>
    </source>
</evidence>
<feature type="transmembrane region" description="Helical" evidence="7">
    <location>
        <begin position="347"/>
        <end position="369"/>
    </location>
</feature>
<feature type="transmembrane region" description="Helical" evidence="7">
    <location>
        <begin position="230"/>
        <end position="254"/>
    </location>
</feature>
<evidence type="ECO:0000313" key="10">
    <source>
        <dbReference type="Proteomes" id="UP000478090"/>
    </source>
</evidence>
<feature type="transmembrane region" description="Helical" evidence="7">
    <location>
        <begin position="20"/>
        <end position="42"/>
    </location>
</feature>
<dbReference type="InterPro" id="IPR011701">
    <property type="entry name" value="MFS"/>
</dbReference>
<feature type="domain" description="Phospholipid/glycerol acyltransferase" evidence="8">
    <location>
        <begin position="465"/>
        <end position="581"/>
    </location>
</feature>
<keyword evidence="6 7" id="KW-0472">Membrane</keyword>
<feature type="transmembrane region" description="Helical" evidence="7">
    <location>
        <begin position="297"/>
        <end position="315"/>
    </location>
</feature>
<dbReference type="CDD" id="cd07989">
    <property type="entry name" value="LPLAT_AGPAT-like"/>
    <property type="match status" value="1"/>
</dbReference>
<dbReference type="Proteomes" id="UP000478090">
    <property type="component" value="Unassembled WGS sequence"/>
</dbReference>
<feature type="transmembrane region" description="Helical" evidence="7">
    <location>
        <begin position="381"/>
        <end position="404"/>
    </location>
</feature>
<dbReference type="Pfam" id="PF07690">
    <property type="entry name" value="MFS_1"/>
    <property type="match status" value="1"/>
</dbReference>
<dbReference type="Pfam" id="PF01553">
    <property type="entry name" value="Acyltransferase"/>
    <property type="match status" value="1"/>
</dbReference>
<keyword evidence="10" id="KW-1185">Reference proteome</keyword>
<reference evidence="9 10" key="1">
    <citation type="submission" date="2019-12" db="EMBL/GenBank/DDBJ databases">
        <title>Novel species isolated from a subtropical stream in China.</title>
        <authorList>
            <person name="Lu H."/>
        </authorList>
    </citation>
    <scope>NUCLEOTIDE SEQUENCE [LARGE SCALE GENOMIC DNA]</scope>
    <source>
        <strain evidence="9 10">CY13W</strain>
    </source>
</reference>
<feature type="transmembrane region" description="Helical" evidence="7">
    <location>
        <begin position="89"/>
        <end position="106"/>
    </location>
</feature>
<dbReference type="CDD" id="cd06173">
    <property type="entry name" value="MFS_MefA_like"/>
    <property type="match status" value="1"/>
</dbReference>
<comment type="subcellular location">
    <subcellularLocation>
        <location evidence="1">Cell membrane</location>
        <topology evidence="1">Multi-pass membrane protein</topology>
    </subcellularLocation>
</comment>
<dbReference type="InterPro" id="IPR036259">
    <property type="entry name" value="MFS_trans_sf"/>
</dbReference>
<gene>
    <name evidence="9" type="ORF">GTP27_21050</name>
</gene>
<dbReference type="Gene3D" id="1.20.1250.20">
    <property type="entry name" value="MFS general substrate transporter like domains"/>
    <property type="match status" value="1"/>
</dbReference>
<keyword evidence="3" id="KW-1003">Cell membrane</keyword>
<evidence type="ECO:0000256" key="5">
    <source>
        <dbReference type="ARBA" id="ARBA00022989"/>
    </source>
</evidence>
<evidence type="ECO:0000256" key="4">
    <source>
        <dbReference type="ARBA" id="ARBA00022692"/>
    </source>
</evidence>
<dbReference type="SUPFAM" id="SSF69593">
    <property type="entry name" value="Glycerol-3-phosphate (1)-acyltransferase"/>
    <property type="match status" value="1"/>
</dbReference>
<dbReference type="PANTHER" id="PTHR43266:SF2">
    <property type="entry name" value="MAJOR FACILITATOR SUPERFAMILY (MFS) PROFILE DOMAIN-CONTAINING PROTEIN"/>
    <property type="match status" value="1"/>
</dbReference>
<dbReference type="SUPFAM" id="SSF103473">
    <property type="entry name" value="MFS general substrate transporter"/>
    <property type="match status" value="1"/>
</dbReference>
<evidence type="ECO:0000256" key="2">
    <source>
        <dbReference type="ARBA" id="ARBA00022448"/>
    </source>
</evidence>